<dbReference type="OrthoDB" id="10045365at2759"/>
<evidence type="ECO:0000256" key="2">
    <source>
        <dbReference type="ARBA" id="ARBA00023157"/>
    </source>
</evidence>
<comment type="caution">
    <text evidence="3">Lacks conserved residue(s) required for the propagation of feature annotation.</text>
</comment>
<evidence type="ECO:0000259" key="5">
    <source>
        <dbReference type="PROSITE" id="PS51662"/>
    </source>
</evidence>
<gene>
    <name evidence="6" type="ORF">SETTUDRAFT_92222</name>
</gene>
<dbReference type="Proteomes" id="UP000016935">
    <property type="component" value="Unassembled WGS sequence"/>
</dbReference>
<dbReference type="RefSeq" id="XP_008028657.1">
    <property type="nucleotide sequence ID" value="XM_008030466.1"/>
</dbReference>
<dbReference type="Pfam" id="PF07974">
    <property type="entry name" value="EGF_2"/>
    <property type="match status" value="1"/>
</dbReference>
<keyword evidence="1" id="KW-0732">Signal</keyword>
<protein>
    <recommendedName>
        <fullName evidence="8">3-phytase</fullName>
    </recommendedName>
</protein>
<feature type="domain" description="BPP" evidence="5">
    <location>
        <begin position="386"/>
        <end position="726"/>
    </location>
</feature>
<dbReference type="InterPro" id="IPR003431">
    <property type="entry name" value="B-propeller_Phytase"/>
</dbReference>
<dbReference type="InterPro" id="IPR011042">
    <property type="entry name" value="6-blade_b-propeller_TolB-like"/>
</dbReference>
<dbReference type="PROSITE" id="PS00022">
    <property type="entry name" value="EGF_1"/>
    <property type="match status" value="1"/>
</dbReference>
<dbReference type="InterPro" id="IPR000742">
    <property type="entry name" value="EGF"/>
</dbReference>
<dbReference type="InterPro" id="IPR013111">
    <property type="entry name" value="EGF_extracell"/>
</dbReference>
<evidence type="ECO:0000313" key="6">
    <source>
        <dbReference type="EMBL" id="EOA84331.1"/>
    </source>
</evidence>
<proteinExistence type="predicted"/>
<organism evidence="6 7">
    <name type="scientific">Exserohilum turcicum (strain 28A)</name>
    <name type="common">Northern leaf blight fungus</name>
    <name type="synonym">Setosphaeria turcica</name>
    <dbReference type="NCBI Taxonomy" id="671987"/>
    <lineage>
        <taxon>Eukaryota</taxon>
        <taxon>Fungi</taxon>
        <taxon>Dikarya</taxon>
        <taxon>Ascomycota</taxon>
        <taxon>Pezizomycotina</taxon>
        <taxon>Dothideomycetes</taxon>
        <taxon>Pleosporomycetidae</taxon>
        <taxon>Pleosporales</taxon>
        <taxon>Pleosporineae</taxon>
        <taxon>Pleosporaceae</taxon>
        <taxon>Exserohilum</taxon>
    </lineage>
</organism>
<dbReference type="PANTHER" id="PTHR14949">
    <property type="entry name" value="EGF-LIKE-DOMAIN, MULTIPLE 7, 8"/>
    <property type="match status" value="1"/>
</dbReference>
<reference evidence="6 7" key="2">
    <citation type="journal article" date="2013" name="PLoS Genet.">
        <title>Comparative genome structure, secondary metabolite, and effector coding capacity across Cochliobolus pathogens.</title>
        <authorList>
            <person name="Condon B.J."/>
            <person name="Leng Y."/>
            <person name="Wu D."/>
            <person name="Bushley K.E."/>
            <person name="Ohm R.A."/>
            <person name="Otillar R."/>
            <person name="Martin J."/>
            <person name="Schackwitz W."/>
            <person name="Grimwood J."/>
            <person name="MohdZainudin N."/>
            <person name="Xue C."/>
            <person name="Wang R."/>
            <person name="Manning V.A."/>
            <person name="Dhillon B."/>
            <person name="Tu Z.J."/>
            <person name="Steffenson B.J."/>
            <person name="Salamov A."/>
            <person name="Sun H."/>
            <person name="Lowry S."/>
            <person name="LaButti K."/>
            <person name="Han J."/>
            <person name="Copeland A."/>
            <person name="Lindquist E."/>
            <person name="Barry K."/>
            <person name="Schmutz J."/>
            <person name="Baker S.E."/>
            <person name="Ciuffetti L.M."/>
            <person name="Grigoriev I.V."/>
            <person name="Zhong S."/>
            <person name="Turgeon B.G."/>
        </authorList>
    </citation>
    <scope>NUCLEOTIDE SEQUENCE [LARGE SCALE GENOMIC DNA]</scope>
    <source>
        <strain evidence="7">28A</strain>
    </source>
</reference>
<dbReference type="HOGENOM" id="CLU_013427_0_0_1"/>
<dbReference type="EMBL" id="KB908814">
    <property type="protein sequence ID" value="EOA84331.1"/>
    <property type="molecule type" value="Genomic_DNA"/>
</dbReference>
<feature type="disulfide bond" evidence="3">
    <location>
        <begin position="382"/>
        <end position="391"/>
    </location>
</feature>
<dbReference type="PROSITE" id="PS50026">
    <property type="entry name" value="EGF_3"/>
    <property type="match status" value="1"/>
</dbReference>
<feature type="domain" description="BPP" evidence="5">
    <location>
        <begin position="11"/>
        <end position="311"/>
    </location>
</feature>
<keyword evidence="3" id="KW-0245">EGF-like domain</keyword>
<feature type="domain" description="EGF-like" evidence="4">
    <location>
        <begin position="360"/>
        <end position="392"/>
    </location>
</feature>
<dbReference type="Gene3D" id="2.120.10.30">
    <property type="entry name" value="TolB, C-terminal domain"/>
    <property type="match status" value="2"/>
</dbReference>
<evidence type="ECO:0000256" key="1">
    <source>
        <dbReference type="ARBA" id="ARBA00022729"/>
    </source>
</evidence>
<dbReference type="PROSITE" id="PS01186">
    <property type="entry name" value="EGF_2"/>
    <property type="match status" value="1"/>
</dbReference>
<dbReference type="Pfam" id="PF02333">
    <property type="entry name" value="Phytase"/>
    <property type="match status" value="1"/>
</dbReference>
<dbReference type="InterPro" id="IPR050969">
    <property type="entry name" value="Dev_Signal_Modulators"/>
</dbReference>
<feature type="disulfide bond" evidence="3">
    <location>
        <begin position="364"/>
        <end position="374"/>
    </location>
</feature>
<reference evidence="6 7" key="1">
    <citation type="journal article" date="2012" name="PLoS Pathog.">
        <title>Diverse lifestyles and strategies of plant pathogenesis encoded in the genomes of eighteen Dothideomycetes fungi.</title>
        <authorList>
            <person name="Ohm R.A."/>
            <person name="Feau N."/>
            <person name="Henrissat B."/>
            <person name="Schoch C.L."/>
            <person name="Horwitz B.A."/>
            <person name="Barry K.W."/>
            <person name="Condon B.J."/>
            <person name="Copeland A.C."/>
            <person name="Dhillon B."/>
            <person name="Glaser F."/>
            <person name="Hesse C.N."/>
            <person name="Kosti I."/>
            <person name="LaButti K."/>
            <person name="Lindquist E.A."/>
            <person name="Lucas S."/>
            <person name="Salamov A.A."/>
            <person name="Bradshaw R.E."/>
            <person name="Ciuffetti L."/>
            <person name="Hamelin R.C."/>
            <person name="Kema G.H.J."/>
            <person name="Lawrence C."/>
            <person name="Scott J.A."/>
            <person name="Spatafora J.W."/>
            <person name="Turgeon B.G."/>
            <person name="de Wit P.J.G.M."/>
            <person name="Zhong S."/>
            <person name="Goodwin S.B."/>
            <person name="Grigoriev I.V."/>
        </authorList>
    </citation>
    <scope>NUCLEOTIDE SEQUENCE [LARGE SCALE GENOMIC DNA]</scope>
    <source>
        <strain evidence="7">28A</strain>
    </source>
</reference>
<dbReference type="Gene3D" id="2.10.25.10">
    <property type="entry name" value="Laminin"/>
    <property type="match status" value="1"/>
</dbReference>
<dbReference type="eggNOG" id="KOG1225">
    <property type="taxonomic scope" value="Eukaryota"/>
</dbReference>
<dbReference type="PANTHER" id="PTHR14949:SF56">
    <property type="entry name" value="EGF-LIKE-DOMAIN, MULTIPLE 7"/>
    <property type="match status" value="1"/>
</dbReference>
<dbReference type="STRING" id="671987.R0IH69"/>
<dbReference type="AlphaFoldDB" id="R0IH69"/>
<keyword evidence="2 3" id="KW-1015">Disulfide bond</keyword>
<sequence length="731" mass="78250">MKTFSKYVVWAASVASFAAARDANISLVPAATGFEGDNTAFIYGKTPRLVVNDGSAADGGFLAFEFSNGTSPTEMYHEKTGRSKIAVPVHGIGDRDLIVNIPAPDSLIRIFDAKTGEKVASNNKTQLGDWSTACTWRSEKSGENYIFLFGKKKVVQFLLRQTEHGAEILEVQEFAVAIEGESCSVFSNGQVFFSAEDQPLYSFQALEATDAPKIHTVIEDVEVAGLATYYSTSEDYLFVAHDEVIDMYDAKTQLKGSIALGGISDLSIKGGLSILQSPVARYASGVLAFAFEGKDDTGVAIGSLEGVLSPLGIQANKDYSPATKTCRNCTSTVSEKCSYHGFQSRESCSCFSGFSGGDCSKTTCKNDCSGRGECVGPNVCSCKGGWTGPDCSFMAVKAKYETEANGGDGDDPAIWIHATRPDQSKIITTTKSEEGEGFGVFDLQGKLLQHLAAEEPNNVDIIYNFTVGNRRVDLAYAACRGDNTLCLVEVNSTGYLREIPGGIQTLPEGYKPYGSCNYRSQVSGKEYLFVNNKKAQYLQYELTASPNGTLQTTLVREFQGGSGGQVEGCVADEGAGYMFIGEEPLGIWRYDAEPDGSNTGVQIAQVGDESGLQADVEGLTLVPAKAGTNGYIMVSSQGISAYVIYERVPPHKYVGTFTIVDDKERGIDHVSNTDGIAAVGNPLNKDFPGGLFVTHDDANELAEGGTASEASFKLVSLVDILGEERVKKLGY</sequence>
<accession>R0IH69</accession>
<dbReference type="GO" id="GO:0016158">
    <property type="term" value="F:inositol hexakisphosphate 3-phosphatase activity"/>
    <property type="evidence" value="ECO:0007669"/>
    <property type="project" value="InterPro"/>
</dbReference>
<evidence type="ECO:0000313" key="7">
    <source>
        <dbReference type="Proteomes" id="UP000016935"/>
    </source>
</evidence>
<keyword evidence="7" id="KW-1185">Reference proteome</keyword>
<evidence type="ECO:0008006" key="8">
    <source>
        <dbReference type="Google" id="ProtNLM"/>
    </source>
</evidence>
<dbReference type="GeneID" id="19405963"/>
<name>R0IH69_EXST2</name>
<dbReference type="PROSITE" id="PS51662">
    <property type="entry name" value="BP_PHYTASE"/>
    <property type="match status" value="2"/>
</dbReference>
<evidence type="ECO:0000259" key="4">
    <source>
        <dbReference type="PROSITE" id="PS50026"/>
    </source>
</evidence>
<evidence type="ECO:0000256" key="3">
    <source>
        <dbReference type="PROSITE-ProRule" id="PRU00076"/>
    </source>
</evidence>
<dbReference type="SUPFAM" id="SSF50956">
    <property type="entry name" value="Thermostable phytase (3-phytase)"/>
    <property type="match status" value="2"/>
</dbReference>